<dbReference type="GO" id="GO:0005634">
    <property type="term" value="C:nucleus"/>
    <property type="evidence" value="ECO:0007669"/>
    <property type="project" value="UniProtKB-SubCell"/>
</dbReference>
<feature type="domain" description="Tify" evidence="7">
    <location>
        <begin position="329"/>
        <end position="362"/>
    </location>
</feature>
<evidence type="ECO:0000259" key="6">
    <source>
        <dbReference type="Pfam" id="PF07897"/>
    </source>
</evidence>
<dbReference type="InterPro" id="IPR012463">
    <property type="entry name" value="Ninja_motif"/>
</dbReference>
<dbReference type="PANTHER" id="PTHR31413:SF46">
    <property type="entry name" value="NINJA-FAMILY PROTEIN AFP1"/>
    <property type="match status" value="1"/>
</dbReference>
<proteinExistence type="inferred from homology"/>
<feature type="compositionally biased region" description="Polar residues" evidence="5">
    <location>
        <begin position="16"/>
        <end position="40"/>
    </location>
</feature>
<comment type="function">
    <text evidence="4">Acts as a negative regulator of abscisic acid (ABA) response.</text>
</comment>
<dbReference type="Pfam" id="PF16136">
    <property type="entry name" value="NLS_NINJA_AFP"/>
    <property type="match status" value="1"/>
</dbReference>
<feature type="compositionally biased region" description="Acidic residues" evidence="5">
    <location>
        <begin position="44"/>
        <end position="54"/>
    </location>
</feature>
<dbReference type="InterPro" id="IPR032310">
    <property type="entry name" value="NLS_NINJA_AFP-like"/>
</dbReference>
<keyword evidence="9" id="KW-1185">Reference proteome</keyword>
<evidence type="ECO:0000256" key="4">
    <source>
        <dbReference type="RuleBase" id="RU369029"/>
    </source>
</evidence>
<evidence type="ECO:0000256" key="5">
    <source>
        <dbReference type="SAM" id="MobiDB-lite"/>
    </source>
</evidence>
<sequence length="370" mass="39670">MEKYPRDLLRGFSMSDDGSSTRPMSDDGSSTRLSVNVSATKQEEGEEEEDEEVELNLGLSLGGRFGVDKNAKKKRLMRSSSVVGTMPLFREDDAVAPPPVLFPALMRTTSLPTETEEEWRRRKEMQTLRRMEAKRRRSEKQRGSREVASGAGEEVEGGGVAMGSGRFGVAVAPSAAVGWGVAARPVVLGDVMGRGKGFQGLFGQPCSQGSADSQGGSSSSLSEMDSKALLGSGSCGEPRSPASNQSKQERSSQDPVGSGPKANVNVAITSKAEVENPSKKPHLSQNILRREIGTNTMEDMPCVFTRGDGPNGRRIEGILYKYGKGEEVRIMCVCHGNFLSPAEFVKHAGGVDVAHPLRHIVVNPSASPFL</sequence>
<feature type="region of interest" description="Disordered" evidence="5">
    <location>
        <begin position="1"/>
        <end position="54"/>
    </location>
</feature>
<keyword evidence="3 4" id="KW-0539">Nucleus</keyword>
<accession>A0ABD1NLZ9</accession>
<evidence type="ECO:0000256" key="3">
    <source>
        <dbReference type="ARBA" id="ARBA00023242"/>
    </source>
</evidence>
<evidence type="ECO:0000313" key="9">
    <source>
        <dbReference type="Proteomes" id="UP001603857"/>
    </source>
</evidence>
<comment type="subcellular location">
    <subcellularLocation>
        <location evidence="1 4">Nucleus</location>
    </subcellularLocation>
</comment>
<reference evidence="8 9" key="1">
    <citation type="submission" date="2024-08" db="EMBL/GenBank/DDBJ databases">
        <title>Insights into the chromosomal genome structure of Flemingia macrophylla.</title>
        <authorList>
            <person name="Ding Y."/>
            <person name="Zhao Y."/>
            <person name="Bi W."/>
            <person name="Wu M."/>
            <person name="Zhao G."/>
            <person name="Gong Y."/>
            <person name="Li W."/>
            <person name="Zhang P."/>
        </authorList>
    </citation>
    <scope>NUCLEOTIDE SEQUENCE [LARGE SCALE GENOMIC DNA]</scope>
    <source>
        <strain evidence="8">DYQJB</strain>
        <tissue evidence="8">Leaf</tissue>
    </source>
</reference>
<name>A0ABD1NLZ9_9FABA</name>
<evidence type="ECO:0000256" key="1">
    <source>
        <dbReference type="ARBA" id="ARBA00004123"/>
    </source>
</evidence>
<organism evidence="8 9">
    <name type="scientific">Flemingia macrophylla</name>
    <dbReference type="NCBI Taxonomy" id="520843"/>
    <lineage>
        <taxon>Eukaryota</taxon>
        <taxon>Viridiplantae</taxon>
        <taxon>Streptophyta</taxon>
        <taxon>Embryophyta</taxon>
        <taxon>Tracheophyta</taxon>
        <taxon>Spermatophyta</taxon>
        <taxon>Magnoliopsida</taxon>
        <taxon>eudicotyledons</taxon>
        <taxon>Gunneridae</taxon>
        <taxon>Pentapetalae</taxon>
        <taxon>rosids</taxon>
        <taxon>fabids</taxon>
        <taxon>Fabales</taxon>
        <taxon>Fabaceae</taxon>
        <taxon>Papilionoideae</taxon>
        <taxon>50 kb inversion clade</taxon>
        <taxon>NPAAA clade</taxon>
        <taxon>indigoferoid/millettioid clade</taxon>
        <taxon>Phaseoleae</taxon>
        <taxon>Flemingia</taxon>
    </lineage>
</organism>
<feature type="region of interest" description="Disordered" evidence="5">
    <location>
        <begin position="127"/>
        <end position="160"/>
    </location>
</feature>
<dbReference type="Pfam" id="PF16135">
    <property type="entry name" value="TDBD"/>
    <property type="match status" value="1"/>
</dbReference>
<evidence type="ECO:0000313" key="8">
    <source>
        <dbReference type="EMBL" id="KAL2349153.1"/>
    </source>
</evidence>
<dbReference type="EMBL" id="JBGMDY010000001">
    <property type="protein sequence ID" value="KAL2349153.1"/>
    <property type="molecule type" value="Genomic_DNA"/>
</dbReference>
<dbReference type="PANTHER" id="PTHR31413">
    <property type="entry name" value="AFP HOMOLOG 2"/>
    <property type="match status" value="1"/>
</dbReference>
<feature type="compositionally biased region" description="Low complexity" evidence="5">
    <location>
        <begin position="207"/>
        <end position="223"/>
    </location>
</feature>
<comment type="similarity">
    <text evidence="2 4">Belongs to the Ninja family.</text>
</comment>
<feature type="region of interest" description="Disordered" evidence="5">
    <location>
        <begin position="205"/>
        <end position="262"/>
    </location>
</feature>
<dbReference type="Proteomes" id="UP001603857">
    <property type="component" value="Unassembled WGS sequence"/>
</dbReference>
<feature type="domain" description="Ethylene-responsive binding factor-associated repression" evidence="6">
    <location>
        <begin position="48"/>
        <end position="84"/>
    </location>
</feature>
<dbReference type="AlphaFoldDB" id="A0ABD1NLZ9"/>
<dbReference type="Pfam" id="PF07897">
    <property type="entry name" value="EAR"/>
    <property type="match status" value="1"/>
</dbReference>
<dbReference type="InterPro" id="IPR031307">
    <property type="entry name" value="Ninja_fam"/>
</dbReference>
<evidence type="ECO:0000256" key="2">
    <source>
        <dbReference type="ARBA" id="ARBA00006081"/>
    </source>
</evidence>
<dbReference type="InterPro" id="IPR032308">
    <property type="entry name" value="TDBD"/>
</dbReference>
<protein>
    <recommendedName>
        <fullName evidence="4">Ninja-family protein</fullName>
    </recommendedName>
    <alternativeName>
        <fullName evidence="4">ABI-binding protein</fullName>
    </alternativeName>
</protein>
<gene>
    <name evidence="8" type="ORF">Fmac_003153</name>
</gene>
<comment type="caution">
    <text evidence="8">The sequence shown here is derived from an EMBL/GenBank/DDBJ whole genome shotgun (WGS) entry which is preliminary data.</text>
</comment>
<evidence type="ECO:0000259" key="7">
    <source>
        <dbReference type="Pfam" id="PF16135"/>
    </source>
</evidence>